<gene>
    <name evidence="5" type="ORF">ACFOUV_09460</name>
</gene>
<evidence type="ECO:0000313" key="5">
    <source>
        <dbReference type="EMBL" id="MFC4024020.1"/>
    </source>
</evidence>
<evidence type="ECO:0000256" key="1">
    <source>
        <dbReference type="ARBA" id="ARBA00010062"/>
    </source>
</evidence>
<dbReference type="PANTHER" id="PTHR47235">
    <property type="entry name" value="BLR6548 PROTEIN"/>
    <property type="match status" value="1"/>
</dbReference>
<feature type="chain" id="PRO_5047185106" evidence="3">
    <location>
        <begin position="22"/>
        <end position="415"/>
    </location>
</feature>
<keyword evidence="2 3" id="KW-0732">Signal</keyword>
<dbReference type="Pfam" id="PF13458">
    <property type="entry name" value="Peripla_BP_6"/>
    <property type="match status" value="1"/>
</dbReference>
<dbReference type="PROSITE" id="PS51257">
    <property type="entry name" value="PROKAR_LIPOPROTEIN"/>
    <property type="match status" value="1"/>
</dbReference>
<dbReference type="EMBL" id="JBHSAO010000006">
    <property type="protein sequence ID" value="MFC4024020.1"/>
    <property type="molecule type" value="Genomic_DNA"/>
</dbReference>
<protein>
    <submittedName>
        <fullName evidence="5">ABC transporter substrate-binding protein</fullName>
    </submittedName>
</protein>
<comment type="similarity">
    <text evidence="1">Belongs to the leucine-binding protein family.</text>
</comment>
<accession>A0ABV8GVS7</accession>
<organism evidence="5 6">
    <name type="scientific">Oceanobacillus longus</name>
    <dbReference type="NCBI Taxonomy" id="930120"/>
    <lineage>
        <taxon>Bacteria</taxon>
        <taxon>Bacillati</taxon>
        <taxon>Bacillota</taxon>
        <taxon>Bacilli</taxon>
        <taxon>Bacillales</taxon>
        <taxon>Bacillaceae</taxon>
        <taxon>Oceanobacillus</taxon>
    </lineage>
</organism>
<name>A0ABV8GVS7_9BACI</name>
<evidence type="ECO:0000259" key="4">
    <source>
        <dbReference type="Pfam" id="PF13458"/>
    </source>
</evidence>
<dbReference type="InterPro" id="IPR028081">
    <property type="entry name" value="Leu-bd"/>
</dbReference>
<proteinExistence type="inferred from homology"/>
<feature type="signal peptide" evidence="3">
    <location>
        <begin position="1"/>
        <end position="21"/>
    </location>
</feature>
<dbReference type="CDD" id="cd06343">
    <property type="entry name" value="PBP1_ABC_ligand_binding-like"/>
    <property type="match status" value="1"/>
</dbReference>
<evidence type="ECO:0000313" key="6">
    <source>
        <dbReference type="Proteomes" id="UP001595772"/>
    </source>
</evidence>
<sequence>MNIISRFSIITFVIIALSVLAACGEEESVNSSVDSSSANSEYAQGVTDNEIIVGHSAAQTGPVAVYDNVRKGMQAYFNYVNENGGINGREVKIIAYDDEYQPAKTLQNIQRLVDEDNVFALLGPIGTANINAAQSFIEESGVPIVGLATGADKFVNPPIENIFGLTFNYKLESKILVEYIVEEIGAENIALLYQNDDFGMDNLNFAKEALENYDVEIAAEIPFLASDVDFSSHTQKILDADPDTILMFSTPGPVAHLKKELFNRNIDIPFVTTSTGGGDEHQFEVAGEEVWEGTIVSIPGSPDKSEIADYDLYVERMLMDYSESELGGLAEQGWSTAKIFEEGIKRSGDDLSWENFIAQMNTFENWEETFFPSITYTPEHRYGNTTLHIVEAKDGQLSELQKMHYDIETGEIIYE</sequence>
<evidence type="ECO:0000256" key="3">
    <source>
        <dbReference type="SAM" id="SignalP"/>
    </source>
</evidence>
<dbReference type="Proteomes" id="UP001595772">
    <property type="component" value="Unassembled WGS sequence"/>
</dbReference>
<dbReference type="PANTHER" id="PTHR47235:SF1">
    <property type="entry name" value="BLR6548 PROTEIN"/>
    <property type="match status" value="1"/>
</dbReference>
<keyword evidence="6" id="KW-1185">Reference proteome</keyword>
<reference evidence="6" key="1">
    <citation type="journal article" date="2019" name="Int. J. Syst. Evol. Microbiol.">
        <title>The Global Catalogue of Microorganisms (GCM) 10K type strain sequencing project: providing services to taxonomists for standard genome sequencing and annotation.</title>
        <authorList>
            <consortium name="The Broad Institute Genomics Platform"/>
            <consortium name="The Broad Institute Genome Sequencing Center for Infectious Disease"/>
            <person name="Wu L."/>
            <person name="Ma J."/>
        </authorList>
    </citation>
    <scope>NUCLEOTIDE SEQUENCE [LARGE SCALE GENOMIC DNA]</scope>
    <source>
        <strain evidence="6">IBRC-M 10703</strain>
    </source>
</reference>
<evidence type="ECO:0000256" key="2">
    <source>
        <dbReference type="ARBA" id="ARBA00022729"/>
    </source>
</evidence>
<comment type="caution">
    <text evidence="5">The sequence shown here is derived from an EMBL/GenBank/DDBJ whole genome shotgun (WGS) entry which is preliminary data.</text>
</comment>
<feature type="domain" description="Leucine-binding protein" evidence="4">
    <location>
        <begin position="51"/>
        <end position="395"/>
    </location>
</feature>
<dbReference type="InterPro" id="IPR028082">
    <property type="entry name" value="Peripla_BP_I"/>
</dbReference>
<dbReference type="SUPFAM" id="SSF53822">
    <property type="entry name" value="Periplasmic binding protein-like I"/>
    <property type="match status" value="1"/>
</dbReference>
<dbReference type="Gene3D" id="3.40.50.2300">
    <property type="match status" value="2"/>
</dbReference>
<dbReference type="RefSeq" id="WP_379496511.1">
    <property type="nucleotide sequence ID" value="NZ_JBHSAO010000006.1"/>
</dbReference>